<dbReference type="SUPFAM" id="SSF140459">
    <property type="entry name" value="PE/PPE dimer-like"/>
    <property type="match status" value="1"/>
</dbReference>
<comment type="caution">
    <text evidence="4">The sequence shown here is derived from an EMBL/GenBank/DDBJ whole genome shotgun (WGS) entry which is preliminary data.</text>
</comment>
<feature type="compositionally biased region" description="Basic and acidic residues" evidence="2">
    <location>
        <begin position="367"/>
        <end position="383"/>
    </location>
</feature>
<feature type="region of interest" description="Disordered" evidence="2">
    <location>
        <begin position="167"/>
        <end position="203"/>
    </location>
</feature>
<dbReference type="Pfam" id="PF00823">
    <property type="entry name" value="PPE"/>
    <property type="match status" value="1"/>
</dbReference>
<organism evidence="4 5">
    <name type="scientific">Rhodococcus olei</name>
    <dbReference type="NCBI Taxonomy" id="2161675"/>
    <lineage>
        <taxon>Bacteria</taxon>
        <taxon>Bacillati</taxon>
        <taxon>Actinomycetota</taxon>
        <taxon>Actinomycetes</taxon>
        <taxon>Mycobacteriales</taxon>
        <taxon>Nocardiaceae</taxon>
        <taxon>Rhodococcus</taxon>
    </lineage>
</organism>
<dbReference type="InterPro" id="IPR038332">
    <property type="entry name" value="PPE_sf"/>
</dbReference>
<accession>A0ABP8PCU7</accession>
<comment type="similarity">
    <text evidence="1">Belongs to the mycobacterial PPE family.</text>
</comment>
<protein>
    <recommendedName>
        <fullName evidence="3">PPE domain-containing protein</fullName>
    </recommendedName>
</protein>
<dbReference type="Proteomes" id="UP001501183">
    <property type="component" value="Unassembled WGS sequence"/>
</dbReference>
<dbReference type="RefSeq" id="WP_345348364.1">
    <property type="nucleotide sequence ID" value="NZ_BAABFB010000059.1"/>
</dbReference>
<reference evidence="5" key="1">
    <citation type="journal article" date="2019" name="Int. J. Syst. Evol. Microbiol.">
        <title>The Global Catalogue of Microorganisms (GCM) 10K type strain sequencing project: providing services to taxonomists for standard genome sequencing and annotation.</title>
        <authorList>
            <consortium name="The Broad Institute Genomics Platform"/>
            <consortium name="The Broad Institute Genome Sequencing Center for Infectious Disease"/>
            <person name="Wu L."/>
            <person name="Ma J."/>
        </authorList>
    </citation>
    <scope>NUCLEOTIDE SEQUENCE [LARGE SCALE GENOMIC DNA]</scope>
    <source>
        <strain evidence="5">JCM 32206</strain>
    </source>
</reference>
<gene>
    <name evidence="4" type="ORF">GCM10023094_37330</name>
</gene>
<evidence type="ECO:0000256" key="2">
    <source>
        <dbReference type="SAM" id="MobiDB-lite"/>
    </source>
</evidence>
<evidence type="ECO:0000313" key="5">
    <source>
        <dbReference type="Proteomes" id="UP001501183"/>
    </source>
</evidence>
<evidence type="ECO:0000256" key="1">
    <source>
        <dbReference type="ARBA" id="ARBA00010652"/>
    </source>
</evidence>
<dbReference type="InterPro" id="IPR000030">
    <property type="entry name" value="PPE_dom"/>
</dbReference>
<proteinExistence type="inferred from homology"/>
<name>A0ABP8PCU7_9NOCA</name>
<sequence length="400" mass="38443">MTVGFTGVVWFPRGAAGNSTALNAGVGPVGFQTAGAAWGAVAAGLADATATVARVIATLEAGWEGLASDAALTKLTPFRAWTEEAAALAATTAAKAGAEAGAHTVARAAMPSAAEIAAVKAATVAAHTIGGSLAGAGAVAEAADRALDVRAALVMEAYEAASTSVTLPERFTPPPPLVNGTSGAPSDAPTAVPQPTRPSDPLVNPASTQAAVGAAIAQARNPAVVSVASQAGAIAGSGLNAAAGVAVPLASVTVSAAGTAALGVPDTHAARQVDGSSTRRRGGAVGVAGGAGLGAAASGGVAGAARVTLPEGWSGTSRGDGAAPPGRDAVTAGEAHDADPVRVDPATAQRTPLAPTMGGGRGPGGGEEEHRTPDHLKSFEHFEDGRVVIPSVIGAEPADR</sequence>
<feature type="domain" description="PPE" evidence="3">
    <location>
        <begin position="15"/>
        <end position="165"/>
    </location>
</feature>
<feature type="region of interest" description="Disordered" evidence="2">
    <location>
        <begin position="311"/>
        <end position="383"/>
    </location>
</feature>
<evidence type="ECO:0000313" key="4">
    <source>
        <dbReference type="EMBL" id="GAA4484331.1"/>
    </source>
</evidence>
<evidence type="ECO:0000259" key="3">
    <source>
        <dbReference type="Pfam" id="PF00823"/>
    </source>
</evidence>
<dbReference type="Gene3D" id="1.20.1260.20">
    <property type="entry name" value="PPE superfamily"/>
    <property type="match status" value="1"/>
</dbReference>
<keyword evidence="5" id="KW-1185">Reference proteome</keyword>
<dbReference type="EMBL" id="BAABFB010000059">
    <property type="protein sequence ID" value="GAA4484331.1"/>
    <property type="molecule type" value="Genomic_DNA"/>
</dbReference>